<keyword evidence="15 25" id="KW-0464">Manganese</keyword>
<evidence type="ECO:0000256" key="7">
    <source>
        <dbReference type="ARBA" id="ARBA00022490"/>
    </source>
</evidence>
<dbReference type="PROSITE" id="PS50975">
    <property type="entry name" value="ATP_GRASP"/>
    <property type="match status" value="1"/>
</dbReference>
<name>A0A7C1JF95_9CHLR</name>
<keyword evidence="16 22" id="KW-0961">Cell wall biogenesis/degradation</keyword>
<keyword evidence="7 22" id="KW-0963">Cytoplasm</keyword>
<evidence type="ECO:0000256" key="20">
    <source>
        <dbReference type="ARBA" id="ARBA00076288"/>
    </source>
</evidence>
<evidence type="ECO:0000256" key="1">
    <source>
        <dbReference type="ARBA" id="ARBA00001936"/>
    </source>
</evidence>
<dbReference type="PIRSF" id="PIRSF039102">
    <property type="entry name" value="Ddl/VanB"/>
    <property type="match status" value="1"/>
</dbReference>
<comment type="pathway">
    <text evidence="4 22">Cell wall biogenesis; peptidoglycan biosynthesis.</text>
</comment>
<evidence type="ECO:0000256" key="25">
    <source>
        <dbReference type="PIRSR" id="PIRSR039102-3"/>
    </source>
</evidence>
<dbReference type="Gene3D" id="3.30.470.20">
    <property type="entry name" value="ATP-grasp fold, B domain"/>
    <property type="match status" value="1"/>
</dbReference>
<feature type="binding site" evidence="24">
    <location>
        <begin position="195"/>
        <end position="196"/>
    </location>
    <ligand>
        <name>ATP</name>
        <dbReference type="ChEBI" id="CHEBI:30616"/>
    </ligand>
</feature>
<feature type="active site" evidence="23">
    <location>
        <position position="331"/>
    </location>
</feature>
<feature type="binding site" evidence="25">
    <location>
        <position position="320"/>
    </location>
    <ligand>
        <name>Mg(2+)</name>
        <dbReference type="ChEBI" id="CHEBI:18420"/>
        <label>2</label>
    </ligand>
</feature>
<dbReference type="NCBIfam" id="NF002528">
    <property type="entry name" value="PRK01966.1-4"/>
    <property type="match status" value="1"/>
</dbReference>
<dbReference type="InterPro" id="IPR011127">
    <property type="entry name" value="Dala_Dala_lig_N"/>
</dbReference>
<dbReference type="InterPro" id="IPR016185">
    <property type="entry name" value="PreATP-grasp_dom_sf"/>
</dbReference>
<dbReference type="InterPro" id="IPR013815">
    <property type="entry name" value="ATP_grasp_subdomain_1"/>
</dbReference>
<evidence type="ECO:0000313" key="28">
    <source>
        <dbReference type="EMBL" id="HDX33124.1"/>
    </source>
</evidence>
<dbReference type="EMBL" id="DSMG01000176">
    <property type="protein sequence ID" value="HDX33124.1"/>
    <property type="molecule type" value="Genomic_DNA"/>
</dbReference>
<evidence type="ECO:0000256" key="26">
    <source>
        <dbReference type="PROSITE-ProRule" id="PRU00409"/>
    </source>
</evidence>
<feature type="binding site" evidence="25">
    <location>
        <position position="322"/>
    </location>
    <ligand>
        <name>Mg(2+)</name>
        <dbReference type="ChEBI" id="CHEBI:18420"/>
        <label>2</label>
    </ligand>
</feature>
<evidence type="ECO:0000256" key="23">
    <source>
        <dbReference type="PIRSR" id="PIRSR039102-1"/>
    </source>
</evidence>
<protein>
    <recommendedName>
        <fullName evidence="19 22">D-alanine--D-alanine ligase</fullName>
        <ecNumber evidence="6 22">6.3.2.4</ecNumber>
    </recommendedName>
    <alternativeName>
        <fullName evidence="21 22">D-Ala-D-Ala ligase</fullName>
    </alternativeName>
    <alternativeName>
        <fullName evidence="20 22">D-alanylalanine synthetase</fullName>
    </alternativeName>
</protein>
<keyword evidence="10 24" id="KW-0547">Nucleotide-binding</keyword>
<dbReference type="GO" id="GO:0046872">
    <property type="term" value="F:metal ion binding"/>
    <property type="evidence" value="ECO:0007669"/>
    <property type="project" value="UniProtKB-KW"/>
</dbReference>
<keyword evidence="12 25" id="KW-0460">Magnesium</keyword>
<dbReference type="GO" id="GO:0008716">
    <property type="term" value="F:D-alanine-D-alanine ligase activity"/>
    <property type="evidence" value="ECO:0007669"/>
    <property type="project" value="UniProtKB-UniRule"/>
</dbReference>
<evidence type="ECO:0000256" key="9">
    <source>
        <dbReference type="ARBA" id="ARBA00022723"/>
    </source>
</evidence>
<comment type="caution">
    <text evidence="28">The sequence shown here is derived from an EMBL/GenBank/DDBJ whole genome shotgun (WGS) entry which is preliminary data.</text>
</comment>
<feature type="active site" evidence="23">
    <location>
        <position position="195"/>
    </location>
</feature>
<dbReference type="FunFam" id="3.30.1490.20:FF:000007">
    <property type="entry name" value="D-alanine--D-alanine ligase"/>
    <property type="match status" value="1"/>
</dbReference>
<evidence type="ECO:0000256" key="21">
    <source>
        <dbReference type="ARBA" id="ARBA00077154"/>
    </source>
</evidence>
<evidence type="ECO:0000256" key="22">
    <source>
        <dbReference type="HAMAP-Rule" id="MF_00047"/>
    </source>
</evidence>
<dbReference type="Gene3D" id="3.40.50.20">
    <property type="match status" value="1"/>
</dbReference>
<feature type="binding site" evidence="25">
    <location>
        <position position="306"/>
    </location>
    <ligand>
        <name>Mg(2+)</name>
        <dbReference type="ChEBI" id="CHEBI:18420"/>
        <label>1</label>
    </ligand>
</feature>
<keyword evidence="14 22" id="KW-0573">Peptidoglycan synthesis</keyword>
<proteinExistence type="inferred from homology"/>
<evidence type="ECO:0000256" key="8">
    <source>
        <dbReference type="ARBA" id="ARBA00022598"/>
    </source>
</evidence>
<evidence type="ECO:0000256" key="6">
    <source>
        <dbReference type="ARBA" id="ARBA00012216"/>
    </source>
</evidence>
<evidence type="ECO:0000256" key="19">
    <source>
        <dbReference type="ARBA" id="ARBA00068427"/>
    </source>
</evidence>
<dbReference type="SUPFAM" id="SSF56059">
    <property type="entry name" value="Glutathione synthetase ATP-binding domain-like"/>
    <property type="match status" value="1"/>
</dbReference>
<evidence type="ECO:0000256" key="11">
    <source>
        <dbReference type="ARBA" id="ARBA00022840"/>
    </source>
</evidence>
<evidence type="ECO:0000256" key="13">
    <source>
        <dbReference type="ARBA" id="ARBA00022960"/>
    </source>
</evidence>
<feature type="binding site" evidence="24">
    <location>
        <begin position="319"/>
        <end position="320"/>
    </location>
    <ligand>
        <name>ATP</name>
        <dbReference type="ChEBI" id="CHEBI:30616"/>
    </ligand>
</feature>
<evidence type="ECO:0000256" key="3">
    <source>
        <dbReference type="ARBA" id="ARBA00004496"/>
    </source>
</evidence>
<dbReference type="PANTHER" id="PTHR23132:SF25">
    <property type="entry name" value="D-ALANINE--D-ALANINE LIGASE A"/>
    <property type="match status" value="1"/>
</dbReference>
<evidence type="ECO:0000256" key="4">
    <source>
        <dbReference type="ARBA" id="ARBA00004752"/>
    </source>
</evidence>
<dbReference type="PROSITE" id="PS00843">
    <property type="entry name" value="DALA_DALA_LIGASE_1"/>
    <property type="match status" value="1"/>
</dbReference>
<dbReference type="HAMAP" id="MF_00047">
    <property type="entry name" value="Dala_Dala_lig"/>
    <property type="match status" value="1"/>
</dbReference>
<evidence type="ECO:0000256" key="18">
    <source>
        <dbReference type="ARBA" id="ARBA00060592"/>
    </source>
</evidence>
<keyword evidence="8 22" id="KW-0436">Ligase</keyword>
<dbReference type="GO" id="GO:0071555">
    <property type="term" value="P:cell wall organization"/>
    <property type="evidence" value="ECO:0007669"/>
    <property type="project" value="UniProtKB-KW"/>
</dbReference>
<evidence type="ECO:0000256" key="17">
    <source>
        <dbReference type="ARBA" id="ARBA00047614"/>
    </source>
</evidence>
<feature type="binding site" evidence="24">
    <location>
        <begin position="187"/>
        <end position="189"/>
    </location>
    <ligand>
        <name>ATP</name>
        <dbReference type="ChEBI" id="CHEBI:30616"/>
    </ligand>
</feature>
<accession>A0A7C1JF95</accession>
<dbReference type="GO" id="GO:0009252">
    <property type="term" value="P:peptidoglycan biosynthetic process"/>
    <property type="evidence" value="ECO:0007669"/>
    <property type="project" value="UniProtKB-UniRule"/>
</dbReference>
<feature type="binding site" evidence="24">
    <location>
        <begin position="225"/>
        <end position="233"/>
    </location>
    <ligand>
        <name>ATP</name>
        <dbReference type="ChEBI" id="CHEBI:30616"/>
    </ligand>
</feature>
<comment type="cofactor">
    <cofactor evidence="25">
        <name>Mg(2+)</name>
        <dbReference type="ChEBI" id="CHEBI:18420"/>
    </cofactor>
    <cofactor evidence="25">
        <name>Mn(2+)</name>
        <dbReference type="ChEBI" id="CHEBI:29035"/>
    </cofactor>
    <text evidence="25">Binds 2 magnesium or manganese ions per subunit.</text>
</comment>
<keyword evidence="9 25" id="KW-0479">Metal-binding</keyword>
<gene>
    <name evidence="22" type="primary">ddl</name>
    <name evidence="28" type="ORF">ENQ20_16790</name>
</gene>
<dbReference type="Pfam" id="PF07478">
    <property type="entry name" value="Dala_Dala_lig_C"/>
    <property type="match status" value="1"/>
</dbReference>
<keyword evidence="13 22" id="KW-0133">Cell shape</keyword>
<dbReference type="NCBIfam" id="NF002378">
    <property type="entry name" value="PRK01372.1"/>
    <property type="match status" value="1"/>
</dbReference>
<feature type="active site" evidence="23">
    <location>
        <position position="20"/>
    </location>
</feature>
<comment type="cofactor">
    <cofactor evidence="1">
        <name>Mn(2+)</name>
        <dbReference type="ChEBI" id="CHEBI:29035"/>
    </cofactor>
</comment>
<dbReference type="InterPro" id="IPR005905">
    <property type="entry name" value="D_ala_D_ala"/>
</dbReference>
<comment type="pathway">
    <text evidence="18">Glycan biosynthesis.</text>
</comment>
<dbReference type="InterPro" id="IPR011095">
    <property type="entry name" value="Dala_Dala_lig_C"/>
</dbReference>
<dbReference type="PANTHER" id="PTHR23132">
    <property type="entry name" value="D-ALANINE--D-ALANINE LIGASE"/>
    <property type="match status" value="1"/>
</dbReference>
<evidence type="ECO:0000256" key="10">
    <source>
        <dbReference type="ARBA" id="ARBA00022741"/>
    </source>
</evidence>
<comment type="similarity">
    <text evidence="5 22">Belongs to the D-alanine--D-alanine ligase family.</text>
</comment>
<feature type="binding site" evidence="25">
    <location>
        <position position="320"/>
    </location>
    <ligand>
        <name>Mg(2+)</name>
        <dbReference type="ChEBI" id="CHEBI:18420"/>
        <label>1</label>
    </ligand>
</feature>
<comment type="catalytic activity">
    <reaction evidence="17 22">
        <text>2 D-alanine + ATP = D-alanyl-D-alanine + ADP + phosphate + H(+)</text>
        <dbReference type="Rhea" id="RHEA:11224"/>
        <dbReference type="ChEBI" id="CHEBI:15378"/>
        <dbReference type="ChEBI" id="CHEBI:30616"/>
        <dbReference type="ChEBI" id="CHEBI:43474"/>
        <dbReference type="ChEBI" id="CHEBI:57416"/>
        <dbReference type="ChEBI" id="CHEBI:57822"/>
        <dbReference type="ChEBI" id="CHEBI:456216"/>
        <dbReference type="EC" id="6.3.2.4"/>
    </reaction>
</comment>
<evidence type="ECO:0000256" key="16">
    <source>
        <dbReference type="ARBA" id="ARBA00023316"/>
    </source>
</evidence>
<comment type="function">
    <text evidence="2 22">Cell wall formation.</text>
</comment>
<evidence type="ECO:0000256" key="5">
    <source>
        <dbReference type="ARBA" id="ARBA00010871"/>
    </source>
</evidence>
<dbReference type="AlphaFoldDB" id="A0A7C1JF95"/>
<dbReference type="FunFam" id="3.30.470.20:FF:000008">
    <property type="entry name" value="D-alanine--D-alanine ligase"/>
    <property type="match status" value="1"/>
</dbReference>
<dbReference type="EC" id="6.3.2.4" evidence="6 22"/>
<feature type="binding site" evidence="24">
    <location>
        <position position="142"/>
    </location>
    <ligand>
        <name>ATP</name>
        <dbReference type="ChEBI" id="CHEBI:30616"/>
    </ligand>
</feature>
<dbReference type="Gene3D" id="3.30.1490.20">
    <property type="entry name" value="ATP-grasp fold, A domain"/>
    <property type="match status" value="1"/>
</dbReference>
<dbReference type="NCBIfam" id="TIGR01205">
    <property type="entry name" value="D_ala_D_alaTIGR"/>
    <property type="match status" value="1"/>
</dbReference>
<dbReference type="PROSITE" id="PS00844">
    <property type="entry name" value="DALA_DALA_LIGASE_2"/>
    <property type="match status" value="1"/>
</dbReference>
<evidence type="ECO:0000256" key="12">
    <source>
        <dbReference type="ARBA" id="ARBA00022842"/>
    </source>
</evidence>
<dbReference type="UniPathway" id="UPA00219"/>
<evidence type="ECO:0000256" key="2">
    <source>
        <dbReference type="ARBA" id="ARBA00003921"/>
    </source>
</evidence>
<organism evidence="28">
    <name type="scientific">Caldilinea aerophila</name>
    <dbReference type="NCBI Taxonomy" id="133453"/>
    <lineage>
        <taxon>Bacteria</taxon>
        <taxon>Bacillati</taxon>
        <taxon>Chloroflexota</taxon>
        <taxon>Caldilineae</taxon>
        <taxon>Caldilineales</taxon>
        <taxon>Caldilineaceae</taxon>
        <taxon>Caldilinea</taxon>
    </lineage>
</organism>
<dbReference type="GO" id="GO:0005829">
    <property type="term" value="C:cytosol"/>
    <property type="evidence" value="ECO:0007669"/>
    <property type="project" value="TreeGrafter"/>
</dbReference>
<dbReference type="Pfam" id="PF01820">
    <property type="entry name" value="Dala_Dala_lig_N"/>
    <property type="match status" value="1"/>
</dbReference>
<evidence type="ECO:0000256" key="14">
    <source>
        <dbReference type="ARBA" id="ARBA00022984"/>
    </source>
</evidence>
<dbReference type="GO" id="GO:0008360">
    <property type="term" value="P:regulation of cell shape"/>
    <property type="evidence" value="ECO:0007669"/>
    <property type="project" value="UniProtKB-KW"/>
</dbReference>
<reference evidence="28" key="1">
    <citation type="journal article" date="2020" name="mSystems">
        <title>Genome- and Community-Level Interaction Insights into Carbon Utilization and Element Cycling Functions of Hydrothermarchaeota in Hydrothermal Sediment.</title>
        <authorList>
            <person name="Zhou Z."/>
            <person name="Liu Y."/>
            <person name="Xu W."/>
            <person name="Pan J."/>
            <person name="Luo Z.H."/>
            <person name="Li M."/>
        </authorList>
    </citation>
    <scope>NUCLEOTIDE SEQUENCE [LARGE SCALE GENOMIC DNA]</scope>
    <source>
        <strain evidence="28">SpSt-289</strain>
    </source>
</reference>
<evidence type="ECO:0000259" key="27">
    <source>
        <dbReference type="PROSITE" id="PS50975"/>
    </source>
</evidence>
<dbReference type="SUPFAM" id="SSF52440">
    <property type="entry name" value="PreATP-grasp domain"/>
    <property type="match status" value="1"/>
</dbReference>
<dbReference type="InterPro" id="IPR011761">
    <property type="entry name" value="ATP-grasp"/>
</dbReference>
<comment type="subcellular location">
    <subcellularLocation>
        <location evidence="3 22">Cytoplasm</location>
    </subcellularLocation>
</comment>
<keyword evidence="11 26" id="KW-0067">ATP-binding</keyword>
<sequence>MTEQRKRYRVGVLFGGRSGEHEVSLASAKNVMEALRQAGHEVIPIGISREGRWLPQPDAWLQLTAEAQERSLGRHLLAQESAGELAPHTWQLSKQPLPAIDVIFPVLHGPYGEDGTVQGLLEMANVPFVGSGVLGSALGMDKAVARKLFAYHGLPQVRHLVVQRHHWRATPDAVVGQIEATLVYPLFVKPANMGSSVGVSKVRNRCQLQEALDYAARYDRKMLVEEAVPHAREIEVSVLGNHEPVASIAGEIIPANEFYDYNAKYENEGSRLLIPAPIDEAVMERVRDYAVRAFQALECEGLARVDFLMNGQTHELFVNEINTMPGFTRISMYPKLWEASGVAYPELVHRLLELAIERYQERQEFSTVR</sequence>
<dbReference type="InterPro" id="IPR000291">
    <property type="entry name" value="D-Ala_lig_Van_CS"/>
</dbReference>
<evidence type="ECO:0000256" key="24">
    <source>
        <dbReference type="PIRSR" id="PIRSR039102-2"/>
    </source>
</evidence>
<feature type="domain" description="ATP-grasp" evidence="27">
    <location>
        <begin position="146"/>
        <end position="353"/>
    </location>
</feature>
<dbReference type="GO" id="GO:0005524">
    <property type="term" value="F:ATP binding"/>
    <property type="evidence" value="ECO:0007669"/>
    <property type="project" value="UniProtKB-UniRule"/>
</dbReference>
<evidence type="ECO:0000256" key="15">
    <source>
        <dbReference type="ARBA" id="ARBA00023211"/>
    </source>
</evidence>